<evidence type="ECO:0000256" key="2">
    <source>
        <dbReference type="ARBA" id="ARBA00022670"/>
    </source>
</evidence>
<evidence type="ECO:0000313" key="8">
    <source>
        <dbReference type="EMBL" id="CAG5116570.1"/>
    </source>
</evidence>
<organism evidence="8 9">
    <name type="scientific">Candidula unifasciata</name>
    <dbReference type="NCBI Taxonomy" id="100452"/>
    <lineage>
        <taxon>Eukaryota</taxon>
        <taxon>Metazoa</taxon>
        <taxon>Spiralia</taxon>
        <taxon>Lophotrochozoa</taxon>
        <taxon>Mollusca</taxon>
        <taxon>Gastropoda</taxon>
        <taxon>Heterobranchia</taxon>
        <taxon>Euthyneura</taxon>
        <taxon>Panpulmonata</taxon>
        <taxon>Eupulmonata</taxon>
        <taxon>Stylommatophora</taxon>
        <taxon>Helicina</taxon>
        <taxon>Helicoidea</taxon>
        <taxon>Geomitridae</taxon>
        <taxon>Candidula</taxon>
    </lineage>
</organism>
<dbReference type="GO" id="GO:0046872">
    <property type="term" value="F:metal ion binding"/>
    <property type="evidence" value="ECO:0007669"/>
    <property type="project" value="UniProtKB-KW"/>
</dbReference>
<dbReference type="OrthoDB" id="527990at2759"/>
<dbReference type="Pfam" id="PF01457">
    <property type="entry name" value="Peptidase_M8"/>
    <property type="match status" value="1"/>
</dbReference>
<dbReference type="EMBL" id="CAJHNH020000271">
    <property type="protein sequence ID" value="CAG5116570.1"/>
    <property type="molecule type" value="Genomic_DNA"/>
</dbReference>
<dbReference type="AlphaFoldDB" id="A0A8S3YNR4"/>
<evidence type="ECO:0000256" key="7">
    <source>
        <dbReference type="RuleBase" id="RU366077"/>
    </source>
</evidence>
<keyword evidence="6 7" id="KW-0482">Metalloprotease</keyword>
<accession>A0A8S3YNR4</accession>
<dbReference type="EC" id="3.4.24.-" evidence="7"/>
<keyword evidence="5 7" id="KW-0862">Zinc</keyword>
<protein>
    <recommendedName>
        <fullName evidence="7">Leishmanolysin-like peptidase</fullName>
        <ecNumber evidence="7">3.4.24.-</ecNumber>
    </recommendedName>
</protein>
<feature type="non-terminal residue" evidence="8">
    <location>
        <position position="1"/>
    </location>
</feature>
<evidence type="ECO:0000256" key="5">
    <source>
        <dbReference type="ARBA" id="ARBA00022833"/>
    </source>
</evidence>
<gene>
    <name evidence="8" type="ORF">CUNI_LOCUS2128</name>
</gene>
<dbReference type="SUPFAM" id="SSF55486">
    <property type="entry name" value="Metalloproteases ('zincins'), catalytic domain"/>
    <property type="match status" value="1"/>
</dbReference>
<dbReference type="InterPro" id="IPR001577">
    <property type="entry name" value="Peptidase_M8"/>
</dbReference>
<proteinExistence type="inferred from homology"/>
<comment type="similarity">
    <text evidence="1 7">Belongs to the peptidase M8 family.</text>
</comment>
<keyword evidence="9" id="KW-1185">Reference proteome</keyword>
<evidence type="ECO:0000313" key="9">
    <source>
        <dbReference type="Proteomes" id="UP000678393"/>
    </source>
</evidence>
<evidence type="ECO:0000256" key="1">
    <source>
        <dbReference type="ARBA" id="ARBA00005860"/>
    </source>
</evidence>
<keyword evidence="4 7" id="KW-0378">Hydrolase</keyword>
<dbReference type="GO" id="GO:0007155">
    <property type="term" value="P:cell adhesion"/>
    <property type="evidence" value="ECO:0007669"/>
    <property type="project" value="InterPro"/>
</dbReference>
<comment type="caution">
    <text evidence="8">The sequence shown here is derived from an EMBL/GenBank/DDBJ whole genome shotgun (WGS) entry which is preliminary data.</text>
</comment>
<dbReference type="GO" id="GO:0004222">
    <property type="term" value="F:metalloendopeptidase activity"/>
    <property type="evidence" value="ECO:0007669"/>
    <property type="project" value="UniProtKB-UniRule"/>
</dbReference>
<name>A0A8S3YNR4_9EUPU</name>
<dbReference type="GO" id="GO:0016020">
    <property type="term" value="C:membrane"/>
    <property type="evidence" value="ECO:0007669"/>
    <property type="project" value="InterPro"/>
</dbReference>
<dbReference type="GO" id="GO:0006508">
    <property type="term" value="P:proteolysis"/>
    <property type="evidence" value="ECO:0007669"/>
    <property type="project" value="UniProtKB-KW"/>
</dbReference>
<dbReference type="Proteomes" id="UP000678393">
    <property type="component" value="Unassembled WGS sequence"/>
</dbReference>
<evidence type="ECO:0000256" key="4">
    <source>
        <dbReference type="ARBA" id="ARBA00022801"/>
    </source>
</evidence>
<evidence type="ECO:0000256" key="3">
    <source>
        <dbReference type="ARBA" id="ARBA00022723"/>
    </source>
</evidence>
<sequence length="204" mass="22512">ITGCHHLRLSKARCNFNTKSPLTCGVFAADQKPCFMAVLNNTLSDLDTETFSSSSRCFLSSLTPTHLFSSEKNNTLNLTGRCFERRCEGDKYYVRVQGGEWLLCNSESHIQVEGFNGTLVCASYEVICSDFIHPEPSLDAVTSTQGYISYPSLHKAAQGSANSWKKSEISFVSSDTLTSSAQFYFCPVNLLVRAIISSLVLLFS</sequence>
<keyword evidence="3 7" id="KW-0479">Metal-binding</keyword>
<comment type="cofactor">
    <cofactor evidence="7">
        <name>Zn(2+)</name>
        <dbReference type="ChEBI" id="CHEBI:29105"/>
    </cofactor>
    <text evidence="7">Binds 1 zinc ion per subunit.</text>
</comment>
<dbReference type="Gene3D" id="2.30.34.10">
    <property type="entry name" value="Leishmanolysin domain 4"/>
    <property type="match status" value="1"/>
</dbReference>
<keyword evidence="2 7" id="KW-0645">Protease</keyword>
<reference evidence="8" key="1">
    <citation type="submission" date="2021-04" db="EMBL/GenBank/DDBJ databases">
        <authorList>
            <consortium name="Molecular Ecology Group"/>
        </authorList>
    </citation>
    <scope>NUCLEOTIDE SEQUENCE</scope>
</reference>
<evidence type="ECO:0000256" key="6">
    <source>
        <dbReference type="ARBA" id="ARBA00023049"/>
    </source>
</evidence>